<evidence type="ECO:0000256" key="3">
    <source>
        <dbReference type="ARBA" id="ARBA00023123"/>
    </source>
</evidence>
<feature type="compositionally biased region" description="Basic and acidic residues" evidence="5">
    <location>
        <begin position="346"/>
        <end position="357"/>
    </location>
</feature>
<keyword evidence="2" id="KW-0963">Cytoplasm</keyword>
<dbReference type="PANTHER" id="PTHR46349:SF6">
    <property type="entry name" value="MYOSIN-6-LIKE"/>
    <property type="match status" value="1"/>
</dbReference>
<evidence type="ECO:0008006" key="8">
    <source>
        <dbReference type="Google" id="ProtNLM"/>
    </source>
</evidence>
<protein>
    <recommendedName>
        <fullName evidence="8">M protein repeat protein</fullName>
    </recommendedName>
</protein>
<dbReference type="Proteomes" id="UP000285864">
    <property type="component" value="Unassembled WGS sequence"/>
</dbReference>
<dbReference type="Gene3D" id="1.10.287.1490">
    <property type="match status" value="1"/>
</dbReference>
<accession>A0A412GLI5</accession>
<proteinExistence type="predicted"/>
<keyword evidence="3" id="KW-0518">Myosin</keyword>
<organism evidence="6 7">
    <name type="scientific">Phocaeicola coprocola</name>
    <dbReference type="NCBI Taxonomy" id="310298"/>
    <lineage>
        <taxon>Bacteria</taxon>
        <taxon>Pseudomonadati</taxon>
        <taxon>Bacteroidota</taxon>
        <taxon>Bacteroidia</taxon>
        <taxon>Bacteroidales</taxon>
        <taxon>Bacteroidaceae</taxon>
        <taxon>Phocaeicola</taxon>
    </lineage>
</organism>
<dbReference type="EMBL" id="QRUU01000035">
    <property type="protein sequence ID" value="RGR95644.1"/>
    <property type="molecule type" value="Genomic_DNA"/>
</dbReference>
<evidence type="ECO:0000256" key="2">
    <source>
        <dbReference type="ARBA" id="ARBA00022490"/>
    </source>
</evidence>
<dbReference type="Gene3D" id="1.10.287.2610">
    <property type="match status" value="1"/>
</dbReference>
<dbReference type="PANTHER" id="PTHR46349">
    <property type="entry name" value="CINGULIN-LIKE PROTEIN 1-RELATED"/>
    <property type="match status" value="1"/>
</dbReference>
<gene>
    <name evidence="6" type="ORF">DWY20_08885</name>
</gene>
<dbReference type="GO" id="GO:0005923">
    <property type="term" value="C:bicellular tight junction"/>
    <property type="evidence" value="ECO:0007669"/>
    <property type="project" value="TreeGrafter"/>
</dbReference>
<comment type="caution">
    <text evidence="6">The sequence shown here is derived from an EMBL/GenBank/DDBJ whole genome shotgun (WGS) entry which is preliminary data.</text>
</comment>
<feature type="region of interest" description="Disordered" evidence="5">
    <location>
        <begin position="413"/>
        <end position="456"/>
    </location>
</feature>
<evidence type="ECO:0000256" key="1">
    <source>
        <dbReference type="ARBA" id="ARBA00004496"/>
    </source>
</evidence>
<evidence type="ECO:0000313" key="7">
    <source>
        <dbReference type="Proteomes" id="UP000285864"/>
    </source>
</evidence>
<dbReference type="AlphaFoldDB" id="A0A412GLI5"/>
<keyword evidence="7" id="KW-1185">Reference proteome</keyword>
<evidence type="ECO:0000256" key="4">
    <source>
        <dbReference type="ARBA" id="ARBA00023175"/>
    </source>
</evidence>
<keyword evidence="4" id="KW-0505">Motor protein</keyword>
<dbReference type="RefSeq" id="WP_118484519.1">
    <property type="nucleotide sequence ID" value="NZ_QRUU01000035.1"/>
</dbReference>
<reference evidence="6 7" key="1">
    <citation type="submission" date="2018-08" db="EMBL/GenBank/DDBJ databases">
        <title>A genome reference for cultivated species of the human gut microbiota.</title>
        <authorList>
            <person name="Zou Y."/>
            <person name="Xue W."/>
            <person name="Luo G."/>
        </authorList>
    </citation>
    <scope>NUCLEOTIDE SEQUENCE [LARGE SCALE GENOMIC DNA]</scope>
    <source>
        <strain evidence="6 7">AF24-2</strain>
    </source>
</reference>
<feature type="compositionally biased region" description="Basic and acidic residues" evidence="5">
    <location>
        <begin position="422"/>
        <end position="452"/>
    </location>
</feature>
<sequence>MGKFTFHLIKKLTGIDIEQLQNDNEALLIKNQQLSFEVKDANKEATYKRTQLTETQEELSLAQTELTQLQTSIAEHQKEISHLQTEISRLQSDKATGLEKMQYSEQEIVSRDNDIQQLKNQLADSERQKEVLATDKKELEAKLTEAEKQKETITASKKELEAKLAESDKQKETIAAGKKELEAKLAEAEKQKETIAASKKELEAKLTEAEKQKETIAAGKKELEEKLTEAEKQKEIITASKKELEEKLTEAEKQKETIAASKKELEEKLTEAEKLKETITASKKELEAKLTEAEKQKETIAASKKELEARLTEAEKQKETIAASKKELEEKLAEVEKQKEILEANKKELEEQSEKSSQDLAKNYTALQRELSETQEKLDAIQSENSTLKANLSELQKKMHLLLEEKEQLIHEKEQMQTPQPESDKEEQPLPQPENEKVTAEPETPQKEEEQQPHSSDILEAYQEMKARLEESTLHYPYTRITSETNGCQYIYESRTLQLKAELFIWGVEGKEVVLEENHFIPYNEIAKIEGLETPFATDVMTCDFSEEGNGEEVAEALLMAICCYHPIHITYRDKNGRISERNLYWICFQPQGISSVRLPYEKIFRDMFDGEIDTDHIMAMCAHTPVPRIFIINQILSIQIYDAFVTTRKGIDTQIDGMYYAVLASQSEAADMIYKCLPEQFKKLPAVISYRAHYWMLEGNYQKAMKLYLSFAPDTEVEKGKTWAAMNIANFDKFIDNDVEAERFLQLKEALKEEGWPI</sequence>
<evidence type="ECO:0000256" key="5">
    <source>
        <dbReference type="SAM" id="MobiDB-lite"/>
    </source>
</evidence>
<name>A0A412GLI5_9BACT</name>
<comment type="subcellular location">
    <subcellularLocation>
        <location evidence="1">Cytoplasm</location>
    </subcellularLocation>
</comment>
<evidence type="ECO:0000313" key="6">
    <source>
        <dbReference type="EMBL" id="RGR95644.1"/>
    </source>
</evidence>
<feature type="region of interest" description="Disordered" evidence="5">
    <location>
        <begin position="346"/>
        <end position="378"/>
    </location>
</feature>